<dbReference type="InterPro" id="IPR044068">
    <property type="entry name" value="CB"/>
</dbReference>
<evidence type="ECO:0000256" key="3">
    <source>
        <dbReference type="ARBA" id="ARBA00023125"/>
    </source>
</evidence>
<dbReference type="InterPro" id="IPR011010">
    <property type="entry name" value="DNA_brk_join_enz"/>
</dbReference>
<dbReference type="GO" id="GO:0006310">
    <property type="term" value="P:DNA recombination"/>
    <property type="evidence" value="ECO:0007669"/>
    <property type="project" value="UniProtKB-KW"/>
</dbReference>
<evidence type="ECO:0000313" key="9">
    <source>
        <dbReference type="EMBL" id="MBC8200310.1"/>
    </source>
</evidence>
<dbReference type="GO" id="GO:0015074">
    <property type="term" value="P:DNA integration"/>
    <property type="evidence" value="ECO:0007669"/>
    <property type="project" value="UniProtKB-KW"/>
</dbReference>
<comment type="caution">
    <text evidence="9">The sequence shown here is derived from an EMBL/GenBank/DDBJ whole genome shotgun (WGS) entry which is preliminary data.</text>
</comment>
<sequence length="346" mass="39954">MRLTIDFSENQEDESSGKPVKNPATWKDAFSKFINEIRFQHLASNTEKTYRSWIRRFVGFCNNAPPGTIQSSHVKKFLVHLAVEGNVSSSTQNQAFNALLFLFRYVLEKEFDVSDNVIRAKKSGRIPVVFSRKEIKKLFKHYPEQYLLHVKLIYGCGLRITECIRLRVKDLDFENKSLIVRFGKGNKDRVTPLPEILHQQLKNHLQKVKKIHELDLAAGNGSVYMPMALAKKFPNASKEWAWQYVFPSKNLSLDPREKIIRRHHITSRALQNSMSRALKKSGIPKKATIHTLRHSFATHLLQDGYDIRTVQEQLGHKNVQTTMIYLHVLKNLEGKVISPLEKLQTA</sequence>
<dbReference type="Gene3D" id="1.10.150.130">
    <property type="match status" value="1"/>
</dbReference>
<dbReference type="PROSITE" id="PS51898">
    <property type="entry name" value="TYR_RECOMBINASE"/>
    <property type="match status" value="1"/>
</dbReference>
<name>A0A8J6TCH2_9BACT</name>
<dbReference type="PANTHER" id="PTHR30349">
    <property type="entry name" value="PHAGE INTEGRASE-RELATED"/>
    <property type="match status" value="1"/>
</dbReference>
<accession>A0A8J6TCH2</accession>
<keyword evidence="4" id="KW-0233">DNA recombination</keyword>
<protein>
    <submittedName>
        <fullName evidence="9">Integron integrase</fullName>
    </submittedName>
</protein>
<comment type="similarity">
    <text evidence="1">Belongs to the 'phage' integrase family.</text>
</comment>
<dbReference type="PANTHER" id="PTHR30349:SF64">
    <property type="entry name" value="PROPHAGE INTEGRASE INTD-RELATED"/>
    <property type="match status" value="1"/>
</dbReference>
<dbReference type="Pfam" id="PF00589">
    <property type="entry name" value="Phage_integrase"/>
    <property type="match status" value="1"/>
</dbReference>
<dbReference type="InterPro" id="IPR050090">
    <property type="entry name" value="Tyrosine_recombinase_XerCD"/>
</dbReference>
<reference evidence="9 10" key="1">
    <citation type="submission" date="2020-08" db="EMBL/GenBank/DDBJ databases">
        <title>Bridging the membrane lipid divide: bacteria of the FCB group superphylum have the potential to synthesize archaeal ether lipids.</title>
        <authorList>
            <person name="Villanueva L."/>
            <person name="Von Meijenfeldt F.A.B."/>
            <person name="Westbye A.B."/>
            <person name="Yadav S."/>
            <person name="Hopmans E.C."/>
            <person name="Dutilh B.E."/>
            <person name="Sinninghe Damste J.S."/>
        </authorList>
    </citation>
    <scope>NUCLEOTIDE SEQUENCE [LARGE SCALE GENOMIC DNA]</scope>
    <source>
        <strain evidence="9">NIOZ-UU82</strain>
    </source>
</reference>
<dbReference type="CDD" id="cd01193">
    <property type="entry name" value="INT_IntI_C"/>
    <property type="match status" value="1"/>
</dbReference>
<keyword evidence="3 5" id="KW-0238">DNA-binding</keyword>
<dbReference type="Pfam" id="PF13495">
    <property type="entry name" value="Phage_int_SAM_4"/>
    <property type="match status" value="1"/>
</dbReference>
<evidence type="ECO:0000259" key="8">
    <source>
        <dbReference type="PROSITE" id="PS51900"/>
    </source>
</evidence>
<dbReference type="NCBIfam" id="TIGR02249">
    <property type="entry name" value="integrase_gron"/>
    <property type="match status" value="1"/>
</dbReference>
<gene>
    <name evidence="9" type="ORF">H8E80_09775</name>
</gene>
<keyword evidence="2" id="KW-0229">DNA integration</keyword>
<dbReference type="InterPro" id="IPR011946">
    <property type="entry name" value="Integrase_integron-type"/>
</dbReference>
<evidence type="ECO:0000259" key="7">
    <source>
        <dbReference type="PROSITE" id="PS51898"/>
    </source>
</evidence>
<feature type="domain" description="Core-binding (CB)" evidence="8">
    <location>
        <begin position="24"/>
        <end position="107"/>
    </location>
</feature>
<dbReference type="EMBL" id="JACNLL010000091">
    <property type="protein sequence ID" value="MBC8200310.1"/>
    <property type="molecule type" value="Genomic_DNA"/>
</dbReference>
<dbReference type="InterPro" id="IPR002104">
    <property type="entry name" value="Integrase_catalytic"/>
</dbReference>
<evidence type="ECO:0000256" key="2">
    <source>
        <dbReference type="ARBA" id="ARBA00022908"/>
    </source>
</evidence>
<dbReference type="Gene3D" id="1.10.443.10">
    <property type="entry name" value="Intergrase catalytic core"/>
    <property type="match status" value="1"/>
</dbReference>
<dbReference type="AlphaFoldDB" id="A0A8J6TCH2"/>
<evidence type="ECO:0000256" key="5">
    <source>
        <dbReference type="PROSITE-ProRule" id="PRU01248"/>
    </source>
</evidence>
<evidence type="ECO:0000256" key="4">
    <source>
        <dbReference type="ARBA" id="ARBA00023172"/>
    </source>
</evidence>
<organism evidence="9 10">
    <name type="scientific">Candidatus Desulfaltia bathyphila</name>
    <dbReference type="NCBI Taxonomy" id="2841697"/>
    <lineage>
        <taxon>Bacteria</taxon>
        <taxon>Pseudomonadati</taxon>
        <taxon>Thermodesulfobacteriota</taxon>
        <taxon>Desulfobacteria</taxon>
        <taxon>Desulfobacterales</taxon>
        <taxon>Desulfobacterales incertae sedis</taxon>
        <taxon>Candidatus Desulfaltia</taxon>
    </lineage>
</organism>
<proteinExistence type="inferred from homology"/>
<feature type="domain" description="Tyr recombinase" evidence="7">
    <location>
        <begin position="125"/>
        <end position="338"/>
    </location>
</feature>
<evidence type="ECO:0000256" key="6">
    <source>
        <dbReference type="SAM" id="MobiDB-lite"/>
    </source>
</evidence>
<dbReference type="SUPFAM" id="SSF56349">
    <property type="entry name" value="DNA breaking-rejoining enzymes"/>
    <property type="match status" value="1"/>
</dbReference>
<dbReference type="GO" id="GO:0003677">
    <property type="term" value="F:DNA binding"/>
    <property type="evidence" value="ECO:0007669"/>
    <property type="project" value="UniProtKB-UniRule"/>
</dbReference>
<dbReference type="InterPro" id="IPR013762">
    <property type="entry name" value="Integrase-like_cat_sf"/>
</dbReference>
<evidence type="ECO:0000313" key="10">
    <source>
        <dbReference type="Proteomes" id="UP000603545"/>
    </source>
</evidence>
<dbReference type="InterPro" id="IPR004107">
    <property type="entry name" value="Integrase_SAM-like_N"/>
</dbReference>
<dbReference type="PROSITE" id="PS51900">
    <property type="entry name" value="CB"/>
    <property type="match status" value="1"/>
</dbReference>
<dbReference type="Proteomes" id="UP000603545">
    <property type="component" value="Unassembled WGS sequence"/>
</dbReference>
<dbReference type="InterPro" id="IPR010998">
    <property type="entry name" value="Integrase_recombinase_N"/>
</dbReference>
<feature type="region of interest" description="Disordered" evidence="6">
    <location>
        <begin position="1"/>
        <end position="23"/>
    </location>
</feature>
<evidence type="ECO:0000256" key="1">
    <source>
        <dbReference type="ARBA" id="ARBA00008857"/>
    </source>
</evidence>